<evidence type="ECO:0000313" key="7">
    <source>
        <dbReference type="Proteomes" id="UP001595528"/>
    </source>
</evidence>
<evidence type="ECO:0000256" key="1">
    <source>
        <dbReference type="ARBA" id="ARBA00023015"/>
    </source>
</evidence>
<dbReference type="CDD" id="cd07377">
    <property type="entry name" value="WHTH_GntR"/>
    <property type="match status" value="1"/>
</dbReference>
<reference evidence="7" key="1">
    <citation type="journal article" date="2019" name="Int. J. Syst. Evol. Microbiol.">
        <title>The Global Catalogue of Microorganisms (GCM) 10K type strain sequencing project: providing services to taxonomists for standard genome sequencing and annotation.</title>
        <authorList>
            <consortium name="The Broad Institute Genomics Platform"/>
            <consortium name="The Broad Institute Genome Sequencing Center for Infectious Disease"/>
            <person name="Wu L."/>
            <person name="Ma J."/>
        </authorList>
    </citation>
    <scope>NUCLEOTIDE SEQUENCE [LARGE SCALE GENOMIC DNA]</scope>
    <source>
        <strain evidence="7">KCTC 42964</strain>
    </source>
</reference>
<dbReference type="SMART" id="SM00895">
    <property type="entry name" value="FCD"/>
    <property type="match status" value="1"/>
</dbReference>
<dbReference type="InterPro" id="IPR036388">
    <property type="entry name" value="WH-like_DNA-bd_sf"/>
</dbReference>
<evidence type="ECO:0000313" key="6">
    <source>
        <dbReference type="EMBL" id="MFC3230465.1"/>
    </source>
</evidence>
<evidence type="ECO:0000256" key="3">
    <source>
        <dbReference type="ARBA" id="ARBA00023163"/>
    </source>
</evidence>
<dbReference type="InterPro" id="IPR000524">
    <property type="entry name" value="Tscrpt_reg_HTH_GntR"/>
</dbReference>
<feature type="domain" description="HTH gntR-type" evidence="5">
    <location>
        <begin position="36"/>
        <end position="103"/>
    </location>
</feature>
<dbReference type="PANTHER" id="PTHR43537">
    <property type="entry name" value="TRANSCRIPTIONAL REGULATOR, GNTR FAMILY"/>
    <property type="match status" value="1"/>
</dbReference>
<comment type="caution">
    <text evidence="6">The sequence shown here is derived from an EMBL/GenBank/DDBJ whole genome shotgun (WGS) entry which is preliminary data.</text>
</comment>
<dbReference type="Proteomes" id="UP001595528">
    <property type="component" value="Unassembled WGS sequence"/>
</dbReference>
<evidence type="ECO:0000256" key="4">
    <source>
        <dbReference type="SAM" id="MobiDB-lite"/>
    </source>
</evidence>
<dbReference type="PROSITE" id="PS50949">
    <property type="entry name" value="HTH_GNTR"/>
    <property type="match status" value="1"/>
</dbReference>
<dbReference type="InterPro" id="IPR036390">
    <property type="entry name" value="WH_DNA-bd_sf"/>
</dbReference>
<organism evidence="6 7">
    <name type="scientific">Marinibaculum pumilum</name>
    <dbReference type="NCBI Taxonomy" id="1766165"/>
    <lineage>
        <taxon>Bacteria</taxon>
        <taxon>Pseudomonadati</taxon>
        <taxon>Pseudomonadota</taxon>
        <taxon>Alphaproteobacteria</taxon>
        <taxon>Rhodospirillales</taxon>
        <taxon>Rhodospirillaceae</taxon>
        <taxon>Marinibaculum</taxon>
    </lineage>
</organism>
<dbReference type="RefSeq" id="WP_379905658.1">
    <property type="nucleotide sequence ID" value="NZ_JBHRTR010000046.1"/>
</dbReference>
<gene>
    <name evidence="6" type="ORF">ACFOGJ_24670</name>
</gene>
<keyword evidence="7" id="KW-1185">Reference proteome</keyword>
<evidence type="ECO:0000259" key="5">
    <source>
        <dbReference type="PROSITE" id="PS50949"/>
    </source>
</evidence>
<dbReference type="Pfam" id="PF00392">
    <property type="entry name" value="GntR"/>
    <property type="match status" value="2"/>
</dbReference>
<dbReference type="EMBL" id="JBHRTR010000046">
    <property type="protein sequence ID" value="MFC3230465.1"/>
    <property type="molecule type" value="Genomic_DNA"/>
</dbReference>
<feature type="region of interest" description="Disordered" evidence="4">
    <location>
        <begin position="98"/>
        <end position="120"/>
    </location>
</feature>
<dbReference type="Pfam" id="PF07729">
    <property type="entry name" value="FCD"/>
    <property type="match status" value="1"/>
</dbReference>
<dbReference type="Gene3D" id="1.20.120.530">
    <property type="entry name" value="GntR ligand-binding domain-like"/>
    <property type="match status" value="1"/>
</dbReference>
<feature type="compositionally biased region" description="Low complexity" evidence="4">
    <location>
        <begin position="103"/>
        <end position="120"/>
    </location>
</feature>
<dbReference type="Gene3D" id="1.10.10.10">
    <property type="entry name" value="Winged helix-like DNA-binding domain superfamily/Winged helix DNA-binding domain"/>
    <property type="match status" value="2"/>
</dbReference>
<dbReference type="InterPro" id="IPR011711">
    <property type="entry name" value="GntR_C"/>
</dbReference>
<feature type="region of interest" description="Disordered" evidence="4">
    <location>
        <begin position="1"/>
        <end position="33"/>
    </location>
</feature>
<keyword evidence="3" id="KW-0804">Transcription</keyword>
<dbReference type="SUPFAM" id="SSF46785">
    <property type="entry name" value="Winged helix' DNA-binding domain"/>
    <property type="match status" value="2"/>
</dbReference>
<sequence length="359" mass="39188">MPDGPSRKGGRTGTGSGTGGRPGGRSGAGRISGTAPRLYQRAYEILAEQIAAGQLPAGSRLMESGIAAQFGISRAPARQALAELARAGLVEKSRGRGFTVRSQPPAAGARRATAQAPAAPAEDLRLQSAASWERIYAEVEDQIIARISFAAWRVNEAELARHYGVSRTVARDVVARLQQRGLVRKDERARWFAPALTPDHIGELYELRALLEPPALERAAGRAPPELLARMRRNLEAAIAHAREIDGPVLDALEQELHVELLARCGNRALMQAITLPQSLLIAHRFLYRWTPRIFDTEPFLPEHLEVVDRLQKGRAQAAGSALARHLEVSRDRAVARVEDVVKRFRPDPLPYLEALPAG</sequence>
<feature type="compositionally biased region" description="Gly residues" evidence="4">
    <location>
        <begin position="11"/>
        <end position="27"/>
    </location>
</feature>
<dbReference type="SMART" id="SM00345">
    <property type="entry name" value="HTH_GNTR"/>
    <property type="match status" value="2"/>
</dbReference>
<keyword evidence="1" id="KW-0805">Transcription regulation</keyword>
<dbReference type="PANTHER" id="PTHR43537:SF5">
    <property type="entry name" value="UXU OPERON TRANSCRIPTIONAL REGULATOR"/>
    <property type="match status" value="1"/>
</dbReference>
<proteinExistence type="predicted"/>
<dbReference type="SUPFAM" id="SSF48008">
    <property type="entry name" value="GntR ligand-binding domain-like"/>
    <property type="match status" value="1"/>
</dbReference>
<accession>A0ABV7L7I1</accession>
<evidence type="ECO:0000256" key="2">
    <source>
        <dbReference type="ARBA" id="ARBA00023125"/>
    </source>
</evidence>
<dbReference type="InterPro" id="IPR008920">
    <property type="entry name" value="TF_FadR/GntR_C"/>
</dbReference>
<keyword evidence="2" id="KW-0238">DNA-binding</keyword>
<name>A0ABV7L7I1_9PROT</name>
<protein>
    <submittedName>
        <fullName evidence="6">GntR family transcriptional regulator</fullName>
    </submittedName>
</protein>